<evidence type="ECO:0000313" key="2">
    <source>
        <dbReference type="Proteomes" id="UP000321570"/>
    </source>
</evidence>
<evidence type="ECO:0000313" key="1">
    <source>
        <dbReference type="EMBL" id="VUZ56743.1"/>
    </source>
</evidence>
<dbReference type="EMBL" id="CABIJS010000708">
    <property type="protein sequence ID" value="VUZ56743.1"/>
    <property type="molecule type" value="Genomic_DNA"/>
</dbReference>
<organism evidence="1 2">
    <name type="scientific">Hymenolepis diminuta</name>
    <name type="common">Rat tapeworm</name>
    <dbReference type="NCBI Taxonomy" id="6216"/>
    <lineage>
        <taxon>Eukaryota</taxon>
        <taxon>Metazoa</taxon>
        <taxon>Spiralia</taxon>
        <taxon>Lophotrochozoa</taxon>
        <taxon>Platyhelminthes</taxon>
        <taxon>Cestoda</taxon>
        <taxon>Eucestoda</taxon>
        <taxon>Cyclophyllidea</taxon>
        <taxon>Hymenolepididae</taxon>
        <taxon>Hymenolepis</taxon>
    </lineage>
</organism>
<sequence length="72" mass="8333">MLPRSWSDIFYVPMKHDSYLSCLNAPIDFPPFYNHLVSHKRHICAHALAEPYPGDSYKASLVFYTRITHAGH</sequence>
<protein>
    <submittedName>
        <fullName evidence="1">Uncharacterized protein</fullName>
    </submittedName>
</protein>
<accession>A0A564ZCF2</accession>
<gene>
    <name evidence="1" type="ORF">WMSIL1_LOCUS14345</name>
</gene>
<name>A0A564ZCF2_HYMDI</name>
<dbReference type="AlphaFoldDB" id="A0A564ZCF2"/>
<keyword evidence="2" id="KW-1185">Reference proteome</keyword>
<reference evidence="1 2" key="1">
    <citation type="submission" date="2019-07" db="EMBL/GenBank/DDBJ databases">
        <authorList>
            <person name="Jastrzebski P J."/>
            <person name="Paukszto L."/>
            <person name="Jastrzebski P J."/>
        </authorList>
    </citation>
    <scope>NUCLEOTIDE SEQUENCE [LARGE SCALE GENOMIC DNA]</scope>
    <source>
        <strain evidence="1 2">WMS-il1</strain>
    </source>
</reference>
<proteinExistence type="predicted"/>
<dbReference type="Proteomes" id="UP000321570">
    <property type="component" value="Unassembled WGS sequence"/>
</dbReference>